<protein>
    <recommendedName>
        <fullName evidence="5">Aromatic-ring-hydroxylating dioxygenase subunit beta</fullName>
    </recommendedName>
</protein>
<reference evidence="3 4" key="1">
    <citation type="journal article" date="2020" name="Carbohydr. Polym.">
        <title>Characterization and optimization of production of bacterial cellulose from strain CGMCC 17276 based on whole-genome analysis.</title>
        <authorList>
            <person name="Lu T."/>
            <person name="Gao H."/>
            <person name="Liao B."/>
            <person name="Wu J."/>
            <person name="Zhang W."/>
            <person name="Huang J."/>
            <person name="Liu M."/>
            <person name="Huang J."/>
            <person name="Chang Z."/>
            <person name="Jin M."/>
            <person name="Yi Z."/>
            <person name="Jiang D."/>
        </authorList>
    </citation>
    <scope>NUCLEOTIDE SEQUENCE [LARGE SCALE GENOMIC DNA]</scope>
    <source>
        <strain evidence="3 4">CGMCC 17276</strain>
    </source>
</reference>
<dbReference type="InterPro" id="IPR000391">
    <property type="entry name" value="Rng_hydr_dOase-bsu"/>
</dbReference>
<evidence type="ECO:0000313" key="3">
    <source>
        <dbReference type="EMBL" id="QHC35995.1"/>
    </source>
</evidence>
<gene>
    <name evidence="3" type="ORF">FMA36_11290</name>
</gene>
<dbReference type="EMBL" id="CP041348">
    <property type="protein sequence ID" value="QHC35995.1"/>
    <property type="molecule type" value="Genomic_DNA"/>
</dbReference>
<dbReference type="OrthoDB" id="7446267at2"/>
<dbReference type="Proteomes" id="UP000464674">
    <property type="component" value="Chromosome"/>
</dbReference>
<dbReference type="Pfam" id="PF00866">
    <property type="entry name" value="Ring_hydroxyl_B"/>
    <property type="match status" value="1"/>
</dbReference>
<dbReference type="PANTHER" id="PTHR41534:SF2">
    <property type="entry name" value="3-PHENYLPROPIONATE_CINNAMIC ACID DIOXYGENASE SUBUNIT BETA"/>
    <property type="match status" value="1"/>
</dbReference>
<accession>A0A857FPA0</accession>
<dbReference type="Gene3D" id="3.10.450.50">
    <property type="match status" value="1"/>
</dbReference>
<evidence type="ECO:0008006" key="5">
    <source>
        <dbReference type="Google" id="ProtNLM"/>
    </source>
</evidence>
<organism evidence="3 4">
    <name type="scientific">Komagataeibacter xylinus</name>
    <name type="common">Gluconacetobacter xylinus</name>
    <dbReference type="NCBI Taxonomy" id="28448"/>
    <lineage>
        <taxon>Bacteria</taxon>
        <taxon>Pseudomonadati</taxon>
        <taxon>Pseudomonadota</taxon>
        <taxon>Alphaproteobacteria</taxon>
        <taxon>Acetobacterales</taxon>
        <taxon>Acetobacteraceae</taxon>
        <taxon>Komagataeibacter</taxon>
    </lineage>
</organism>
<comment type="similarity">
    <text evidence="1">Belongs to the bacterial ring-hydroxylating dioxygenase beta subunit family.</text>
</comment>
<dbReference type="AlphaFoldDB" id="A0A857FPA0"/>
<dbReference type="PANTHER" id="PTHR41534">
    <property type="entry name" value="BLR3401 PROTEIN"/>
    <property type="match status" value="1"/>
</dbReference>
<keyword evidence="2" id="KW-0560">Oxidoreductase</keyword>
<evidence type="ECO:0000256" key="1">
    <source>
        <dbReference type="ARBA" id="ARBA00009570"/>
    </source>
</evidence>
<dbReference type="SUPFAM" id="SSF54427">
    <property type="entry name" value="NTF2-like"/>
    <property type="match status" value="1"/>
</dbReference>
<dbReference type="InterPro" id="IPR032710">
    <property type="entry name" value="NTF2-like_dom_sf"/>
</dbReference>
<proteinExistence type="inferred from homology"/>
<sequence>MSDLITLADAVALATLEADLLDAAQFTQWLNLYTPEGLYIIPIDPDATDYREVLNYAYDNAEMREKRVERLCSGHSISAAPPARTVRMQGRFRLIEATATTATLRCAQFLVEHRHERERMYAANVIFDVARGADGTLRIARKVVTLINSTDALSAISYIL</sequence>
<dbReference type="GO" id="GO:0019380">
    <property type="term" value="P:3-phenylpropionate catabolic process"/>
    <property type="evidence" value="ECO:0007669"/>
    <property type="project" value="TreeGrafter"/>
</dbReference>
<evidence type="ECO:0000313" key="4">
    <source>
        <dbReference type="Proteomes" id="UP000464674"/>
    </source>
</evidence>
<name>A0A857FPA0_KOMXY</name>
<evidence type="ECO:0000256" key="2">
    <source>
        <dbReference type="ARBA" id="ARBA00023002"/>
    </source>
</evidence>
<dbReference type="RefSeq" id="WP_159262372.1">
    <property type="nucleotide sequence ID" value="NZ_CP041348.1"/>
</dbReference>
<dbReference type="GO" id="GO:0016491">
    <property type="term" value="F:oxidoreductase activity"/>
    <property type="evidence" value="ECO:0007669"/>
    <property type="project" value="UniProtKB-KW"/>
</dbReference>